<protein>
    <submittedName>
        <fullName evidence="3">von Willebrand factor A domain-containing protein 5A-like protein</fullName>
    </submittedName>
</protein>
<feature type="region of interest" description="Disordered" evidence="1">
    <location>
        <begin position="955"/>
        <end position="988"/>
    </location>
</feature>
<dbReference type="Pfam" id="PF13768">
    <property type="entry name" value="VWA_3"/>
    <property type="match status" value="2"/>
</dbReference>
<dbReference type="Pfam" id="PF08487">
    <property type="entry name" value="VIT"/>
    <property type="match status" value="1"/>
</dbReference>
<dbReference type="PANTHER" id="PTHR45737:SF6">
    <property type="entry name" value="VON WILLEBRAND FACTOR A DOMAIN-CONTAINING PROTEIN 5A"/>
    <property type="match status" value="1"/>
</dbReference>
<sequence>LFVFTDGEVCNTKEVINLVKKNSGSHRCFSFGIGEGASSALINGLAKEGGGHAQFITGTDRMQPKVMQSLRFALQPAVEDISVTWDLPKGVSVTALSPPITALFQGQRSLIYAQLTGQSSDAAEGCVMVKYSLAGHPSQNQLHFSLKPEEDTGLTVHRLGARTLIHSLEMEEREHRGQQDGGVKEKVVELSVQSGVSSSFTAFIAVNKGNNEPIQGPLVRRDVPIPRMMALGCAMPMQSSLCLGARRVYGAPASANSCRSRPTAKGFCSTGMLLGKKKSKQGRRPPQALNASFGVDCAMASFDDSEYMSATMIKQPSRDPLLQLVSLQKASGCWVLDPALAAALGKTSDEVEKPKPASVKQEVWATILALIWLHGFKMDTKEEWELLAMKAVSWLRAQNAPCVAECVEAGNTLLGCEAFPLEERVSRVQIYSLSGVWAVCSQERAPPSGWHVTELALQADDGLRFCLPAVLNPRYEPQASVPSRVCLFCLSVSLLVQSSSRVQLFPDPLQYSTQSRPRPRVVGCSDAKFDRDVELLIYYKDAHQPTAVVEAGQASAKLCKSVKYSQKTMVEALKKVEVMDANLGGTEILKPLEHIYSQPCIPSQPRQLFVFTDGAVSNTKEVINLVKKNSGVSPWDGEGASSALINGLAKEGGGHAQFITGTDRMQPKHLWQGSHTEPKQPPDPRCSIAEAWSLGADLSCYLGKTSEEVEKTKPALRYKDELLWSANCPEATRKMRVIVQIFVYAIPLKSIEVELEVRDHVATVVSTLNYENKEDKPLEAVFCLPLPKMQLSVISVLLTDRHRSGWEVKEKQQAREEYDVSPLSSVSRPSYWRRRVQIYSLSGGSEGASVQVTSVPASLVPYSLSFSARVSSPRPVSKVESSCSLDPSVPTQSRPSHGYSTAPVEELLNGCYFNIYSLGSSYEHIFPVQMQQRAVMVKQQFGLVIPLNQLHFSLKPEEDTDGEREHRGQQDGGVKEKVVSSQCPIREE</sequence>
<evidence type="ECO:0000259" key="2">
    <source>
        <dbReference type="PROSITE" id="PS51468"/>
    </source>
</evidence>
<feature type="compositionally biased region" description="Polar residues" evidence="1">
    <location>
        <begin position="979"/>
        <end position="988"/>
    </location>
</feature>
<dbReference type="AlphaFoldDB" id="A0AAD3RGU6"/>
<dbReference type="PROSITE" id="PS51468">
    <property type="entry name" value="VIT"/>
    <property type="match status" value="1"/>
</dbReference>
<feature type="compositionally biased region" description="Basic and acidic residues" evidence="1">
    <location>
        <begin position="963"/>
        <end position="978"/>
    </location>
</feature>
<reference evidence="3" key="1">
    <citation type="submission" date="2022-08" db="EMBL/GenBank/DDBJ databases">
        <title>Genome sequencing of akame (Lates japonicus).</title>
        <authorList>
            <person name="Hashiguchi Y."/>
            <person name="Takahashi H."/>
        </authorList>
    </citation>
    <scope>NUCLEOTIDE SEQUENCE</scope>
    <source>
        <strain evidence="3">Kochi</strain>
    </source>
</reference>
<feature type="non-terminal residue" evidence="3">
    <location>
        <position position="1"/>
    </location>
</feature>
<dbReference type="Proteomes" id="UP001279410">
    <property type="component" value="Unassembled WGS sequence"/>
</dbReference>
<comment type="caution">
    <text evidence="3">The sequence shown here is derived from an EMBL/GenBank/DDBJ whole genome shotgun (WGS) entry which is preliminary data.</text>
</comment>
<dbReference type="InterPro" id="IPR036465">
    <property type="entry name" value="vWFA_dom_sf"/>
</dbReference>
<evidence type="ECO:0000256" key="1">
    <source>
        <dbReference type="SAM" id="MobiDB-lite"/>
    </source>
</evidence>
<dbReference type="PANTHER" id="PTHR45737">
    <property type="entry name" value="VON WILLEBRAND FACTOR A DOMAIN-CONTAINING PROTEIN 5A"/>
    <property type="match status" value="1"/>
</dbReference>
<accession>A0AAD3RGU6</accession>
<organism evidence="3 4">
    <name type="scientific">Lates japonicus</name>
    <name type="common">Japanese lates</name>
    <dbReference type="NCBI Taxonomy" id="270547"/>
    <lineage>
        <taxon>Eukaryota</taxon>
        <taxon>Metazoa</taxon>
        <taxon>Chordata</taxon>
        <taxon>Craniata</taxon>
        <taxon>Vertebrata</taxon>
        <taxon>Euteleostomi</taxon>
        <taxon>Actinopterygii</taxon>
        <taxon>Neopterygii</taxon>
        <taxon>Teleostei</taxon>
        <taxon>Neoteleostei</taxon>
        <taxon>Acanthomorphata</taxon>
        <taxon>Carangaria</taxon>
        <taxon>Carangaria incertae sedis</taxon>
        <taxon>Centropomidae</taxon>
        <taxon>Lates</taxon>
    </lineage>
</organism>
<feature type="compositionally biased region" description="Polar residues" evidence="1">
    <location>
        <begin position="879"/>
        <end position="899"/>
    </location>
</feature>
<feature type="domain" description="VIT" evidence="2">
    <location>
        <begin position="732"/>
        <end position="858"/>
    </location>
</feature>
<evidence type="ECO:0000313" key="4">
    <source>
        <dbReference type="Proteomes" id="UP001279410"/>
    </source>
</evidence>
<gene>
    <name evidence="3" type="ORF">AKAME5_002121600</name>
</gene>
<dbReference type="Gene3D" id="3.40.50.410">
    <property type="entry name" value="von Willebrand factor, type A domain"/>
    <property type="match status" value="1"/>
</dbReference>
<dbReference type="InterPro" id="IPR002035">
    <property type="entry name" value="VWF_A"/>
</dbReference>
<proteinExistence type="predicted"/>
<evidence type="ECO:0000313" key="3">
    <source>
        <dbReference type="EMBL" id="GLD69899.1"/>
    </source>
</evidence>
<feature type="region of interest" description="Disordered" evidence="1">
    <location>
        <begin position="876"/>
        <end position="899"/>
    </location>
</feature>
<dbReference type="SUPFAM" id="SSF53300">
    <property type="entry name" value="vWA-like"/>
    <property type="match status" value="1"/>
</dbReference>
<dbReference type="InterPro" id="IPR013694">
    <property type="entry name" value="VIT"/>
</dbReference>
<keyword evidence="4" id="KW-1185">Reference proteome</keyword>
<name>A0AAD3RGU6_LATJO</name>
<dbReference type="EMBL" id="BRZM01000304">
    <property type="protein sequence ID" value="GLD69899.1"/>
    <property type="molecule type" value="Genomic_DNA"/>
</dbReference>